<feature type="region of interest" description="Disordered" evidence="1">
    <location>
        <begin position="903"/>
        <end position="1009"/>
    </location>
</feature>
<dbReference type="SUPFAM" id="SSF47954">
    <property type="entry name" value="Cyclin-like"/>
    <property type="match status" value="1"/>
</dbReference>
<dbReference type="PANTHER" id="PTHR15615">
    <property type="match status" value="1"/>
</dbReference>
<dbReference type="OrthoDB" id="3184724at2759"/>
<dbReference type="GO" id="GO:0000307">
    <property type="term" value="C:cyclin-dependent protein kinase holoenzyme complex"/>
    <property type="evidence" value="ECO:0007669"/>
    <property type="project" value="TreeGrafter"/>
</dbReference>
<dbReference type="GO" id="GO:0019901">
    <property type="term" value="F:protein kinase binding"/>
    <property type="evidence" value="ECO:0007669"/>
    <property type="project" value="InterPro"/>
</dbReference>
<dbReference type="GO" id="GO:0016538">
    <property type="term" value="F:cyclin-dependent protein serine/threonine kinase regulator activity"/>
    <property type="evidence" value="ECO:0007669"/>
    <property type="project" value="TreeGrafter"/>
</dbReference>
<dbReference type="GO" id="GO:0005634">
    <property type="term" value="C:nucleus"/>
    <property type="evidence" value="ECO:0007669"/>
    <property type="project" value="TreeGrafter"/>
</dbReference>
<protein>
    <submittedName>
        <fullName evidence="3">PHO85 cyclin-1</fullName>
    </submittedName>
</protein>
<dbReference type="Gene3D" id="1.10.472.10">
    <property type="entry name" value="Cyclin-like"/>
    <property type="match status" value="1"/>
</dbReference>
<dbReference type="AlphaFoldDB" id="A0A0B7FAM9"/>
<dbReference type="InterPro" id="IPR036915">
    <property type="entry name" value="Cyclin-like_sf"/>
</dbReference>
<dbReference type="InterPro" id="IPR013922">
    <property type="entry name" value="Cyclin_PHO80-like"/>
</dbReference>
<reference evidence="3 4" key="1">
    <citation type="submission" date="2014-11" db="EMBL/GenBank/DDBJ databases">
        <authorList>
            <person name="Wibberg Daniel"/>
        </authorList>
    </citation>
    <scope>NUCLEOTIDE SEQUENCE [LARGE SCALE GENOMIC DNA]</scope>
    <source>
        <strain evidence="3">Rhizoctonia solani AG1-IB 7/3/14</strain>
    </source>
</reference>
<dbReference type="EMBL" id="LN679111">
    <property type="protein sequence ID" value="CEL53302.1"/>
    <property type="molecule type" value="Genomic_DNA"/>
</dbReference>
<feature type="compositionally biased region" description="Polar residues" evidence="1">
    <location>
        <begin position="959"/>
        <end position="970"/>
    </location>
</feature>
<feature type="domain" description="Cyclin N-terminal" evidence="2">
    <location>
        <begin position="781"/>
        <end position="883"/>
    </location>
</feature>
<gene>
    <name evidence="3" type="ORF">RSOLAG1IB_06269</name>
</gene>
<organism evidence="3 4">
    <name type="scientific">Thanatephorus cucumeris (strain AG1-IB / isolate 7/3/14)</name>
    <name type="common">Lettuce bottom rot fungus</name>
    <name type="synonym">Rhizoctonia solani</name>
    <dbReference type="NCBI Taxonomy" id="1108050"/>
    <lineage>
        <taxon>Eukaryota</taxon>
        <taxon>Fungi</taxon>
        <taxon>Dikarya</taxon>
        <taxon>Basidiomycota</taxon>
        <taxon>Agaricomycotina</taxon>
        <taxon>Agaricomycetes</taxon>
        <taxon>Cantharellales</taxon>
        <taxon>Ceratobasidiaceae</taxon>
        <taxon>Rhizoctonia</taxon>
        <taxon>Rhizoctonia solani AG-1</taxon>
    </lineage>
</organism>
<proteinExistence type="predicted"/>
<feature type="compositionally biased region" description="Polar residues" evidence="1">
    <location>
        <begin position="978"/>
        <end position="1001"/>
    </location>
</feature>
<dbReference type="Proteomes" id="UP000059188">
    <property type="component" value="Unassembled WGS sequence"/>
</dbReference>
<feature type="compositionally biased region" description="Polar residues" evidence="1">
    <location>
        <begin position="919"/>
        <end position="940"/>
    </location>
</feature>
<dbReference type="PANTHER" id="PTHR15615:SF10">
    <property type="entry name" value="PHO85 CYCLIN-2-RELATED"/>
    <property type="match status" value="1"/>
</dbReference>
<accession>A0A0B7FAM9</accession>
<keyword evidence="4" id="KW-1185">Reference proteome</keyword>
<evidence type="ECO:0000256" key="1">
    <source>
        <dbReference type="SAM" id="MobiDB-lite"/>
    </source>
</evidence>
<evidence type="ECO:0000313" key="3">
    <source>
        <dbReference type="EMBL" id="CEL53302.1"/>
    </source>
</evidence>
<sequence>MFYSLPGAGSINGRRGDIIPIPGLISDEALTNSSPLNDSISHEIKVESCSALKLDIQSLHAVSRRQSISSPMSPIDLRIAELEASMATERASRLSASPRILSNLRPEPTQRRSSLALKTGISRLPREIARKIVESIEFRCDIAALSQVSRAWREETLPRLYSVLTLRGWDQIISCLATVCSADQIANLVVDLTLDTGAWPTRLNHEFYSIVKDALDRTRNLRRLVLLLDSDITLGYDVSTILENCRFRLHHFVYEGPDSLSCLETFLDFQSIIRTLQIPYRPTVMRSSFALPPHVTQLWLPLSGHANGFHYDNVKKISHLSIKGEPLPSSLEQFRDSPVHYLAHDLSTWAVTRLMLPGWFQRLIPEMFSNLRILRLIDYWVTCETGGGAAFPPPSLTDTTTELPEWDTINVFPLVNPINPPLPTENEVLPLGIGYFLHDTNERNSRTAPLLRVESGLLDMLSHLPHLQALEVGGFIVRDIGQLRNQPGHADFWLAQRAQWEEDFINFITSRAAKNLLVVSFLACDKPLFLSAFRDVQLTSPASHQQWCNYLQRARTQVDRETEDSGITVSNLIARAGLQRWNGSDSEPSRCDYEIDSSFIPSRLTRDLSEEVVMSEWIKTAPTGGWKRRTNCQFSFAPHLLSAFPPTPTLSRSFLRFKHIRVVDTLQTHEHYIAIPQFNMPPPITYRSTRTHPSSLIPASEHNSDLLWLMGQRVNADMVDYIVGKVREVVPHCCDTCHPPTSYKRTDTFSTLPSPPVTPIKPAFQNGSVRRNEHEAPLPALEDFLGNIVSSSKIQAPTLLCTLIYLNRILPKLPPIDKNAPHSRSPDVQHRVLMATIICAAKYLNDSSPKNKHWALYSYGLLTCQDINAMEQQLLALLDWDLRLTEEECIGAFSVFFGKSGPCSTNQPTTPPKDAATRGNPSNETFSSNPSAHLSVPSNRRASRPAKIEISTGPAHLHSSFTHSKKSNGPLSPPRSAASATFNECQEVLTTSDQTKQSNGEDSAKSAGYMRTQGARYSIGTQVPRINALAHGSSSHPSVRFAADPIIPSSDATGNNQESVPSWHTLTRANGILERVWGNNHYGRSGIRSSRSVGALFRAANPDNLAERATARV</sequence>
<dbReference type="CDD" id="cd09917">
    <property type="entry name" value="F-box_SF"/>
    <property type="match status" value="1"/>
</dbReference>
<name>A0A0B7FAM9_THACB</name>
<dbReference type="Pfam" id="PF00134">
    <property type="entry name" value="Cyclin_N"/>
    <property type="match status" value="1"/>
</dbReference>
<dbReference type="CDD" id="cd20557">
    <property type="entry name" value="CYCLIN_ScPCL1-like"/>
    <property type="match status" value="1"/>
</dbReference>
<evidence type="ECO:0000313" key="4">
    <source>
        <dbReference type="Proteomes" id="UP000059188"/>
    </source>
</evidence>
<dbReference type="InterPro" id="IPR006671">
    <property type="entry name" value="Cyclin_N"/>
</dbReference>
<dbReference type="STRING" id="1108050.A0A0B7FAM9"/>
<evidence type="ECO:0000259" key="2">
    <source>
        <dbReference type="Pfam" id="PF00134"/>
    </source>
</evidence>